<proteinExistence type="inferred from homology"/>
<dbReference type="OrthoDB" id="9801938at2"/>
<dbReference type="GO" id="GO:0030272">
    <property type="term" value="F:5-formyltetrahydrofolate cyclo-ligase activity"/>
    <property type="evidence" value="ECO:0007669"/>
    <property type="project" value="UniProtKB-EC"/>
</dbReference>
<accession>A0A4U1BJJ6</accession>
<dbReference type="GO" id="GO:0005524">
    <property type="term" value="F:ATP binding"/>
    <property type="evidence" value="ECO:0007669"/>
    <property type="project" value="UniProtKB-KW"/>
</dbReference>
<keyword evidence="5" id="KW-0479">Metal-binding</keyword>
<keyword evidence="2 4" id="KW-0547">Nucleotide-binding</keyword>
<dbReference type="PANTHER" id="PTHR23407:SF1">
    <property type="entry name" value="5-FORMYLTETRAHYDROFOLATE CYCLO-LIGASE"/>
    <property type="match status" value="1"/>
</dbReference>
<comment type="cofactor">
    <cofactor evidence="5">
        <name>Mg(2+)</name>
        <dbReference type="ChEBI" id="CHEBI:18420"/>
    </cofactor>
</comment>
<dbReference type="GO" id="GO:0009396">
    <property type="term" value="P:folic acid-containing compound biosynthetic process"/>
    <property type="evidence" value="ECO:0007669"/>
    <property type="project" value="TreeGrafter"/>
</dbReference>
<dbReference type="Gene3D" id="3.40.50.10420">
    <property type="entry name" value="NagB/RpiA/CoA transferase-like"/>
    <property type="match status" value="1"/>
</dbReference>
<evidence type="ECO:0000256" key="5">
    <source>
        <dbReference type="RuleBase" id="RU361279"/>
    </source>
</evidence>
<keyword evidence="5" id="KW-0460">Magnesium</keyword>
<dbReference type="InterPro" id="IPR024185">
    <property type="entry name" value="FTHF_cligase-like_sf"/>
</dbReference>
<dbReference type="InterPro" id="IPR037171">
    <property type="entry name" value="NagB/RpiA_transferase-like"/>
</dbReference>
<dbReference type="PIRSF" id="PIRSF006806">
    <property type="entry name" value="FTHF_cligase"/>
    <property type="match status" value="1"/>
</dbReference>
<comment type="similarity">
    <text evidence="1 5">Belongs to the 5-formyltetrahydrofolate cyclo-ligase family.</text>
</comment>
<dbReference type="SUPFAM" id="SSF100950">
    <property type="entry name" value="NagB/RpiA/CoA transferase-like"/>
    <property type="match status" value="1"/>
</dbReference>
<comment type="catalytic activity">
    <reaction evidence="5">
        <text>(6S)-5-formyl-5,6,7,8-tetrahydrofolate + ATP = (6R)-5,10-methenyltetrahydrofolate + ADP + phosphate</text>
        <dbReference type="Rhea" id="RHEA:10488"/>
        <dbReference type="ChEBI" id="CHEBI:30616"/>
        <dbReference type="ChEBI" id="CHEBI:43474"/>
        <dbReference type="ChEBI" id="CHEBI:57455"/>
        <dbReference type="ChEBI" id="CHEBI:57457"/>
        <dbReference type="ChEBI" id="CHEBI:456216"/>
        <dbReference type="EC" id="6.3.3.2"/>
    </reaction>
</comment>
<name>A0A4U1BJJ6_9GAMM</name>
<dbReference type="Proteomes" id="UP000305675">
    <property type="component" value="Unassembled WGS sequence"/>
</dbReference>
<dbReference type="NCBIfam" id="TIGR02727">
    <property type="entry name" value="MTHFS_bact"/>
    <property type="match status" value="1"/>
</dbReference>
<dbReference type="EMBL" id="SWCJ01000021">
    <property type="protein sequence ID" value="TKB50721.1"/>
    <property type="molecule type" value="Genomic_DNA"/>
</dbReference>
<keyword evidence="6" id="KW-0436">Ligase</keyword>
<feature type="binding site" evidence="4">
    <location>
        <position position="56"/>
    </location>
    <ligand>
        <name>substrate</name>
    </ligand>
</feature>
<dbReference type="PANTHER" id="PTHR23407">
    <property type="entry name" value="ATPASE INHIBITOR/5-FORMYLTETRAHYDROFOLATE CYCLO-LIGASE"/>
    <property type="match status" value="1"/>
</dbReference>
<feature type="binding site" evidence="4">
    <location>
        <begin position="136"/>
        <end position="144"/>
    </location>
    <ligand>
        <name>ATP</name>
        <dbReference type="ChEBI" id="CHEBI:30616"/>
    </ligand>
</feature>
<evidence type="ECO:0000256" key="1">
    <source>
        <dbReference type="ARBA" id="ARBA00010638"/>
    </source>
</evidence>
<keyword evidence="3 4" id="KW-0067">ATP-binding</keyword>
<gene>
    <name evidence="6" type="ORF">FCL42_18905</name>
</gene>
<dbReference type="EC" id="6.3.3.2" evidence="5"/>
<keyword evidence="7" id="KW-1185">Reference proteome</keyword>
<dbReference type="RefSeq" id="WP_136864996.1">
    <property type="nucleotide sequence ID" value="NZ_SWCJ01000021.1"/>
</dbReference>
<evidence type="ECO:0000313" key="7">
    <source>
        <dbReference type="Proteomes" id="UP000305675"/>
    </source>
</evidence>
<reference evidence="6 7" key="1">
    <citation type="submission" date="2019-04" db="EMBL/GenBank/DDBJ databases">
        <authorList>
            <person name="Hwang J.C."/>
        </authorList>
    </citation>
    <scope>NUCLEOTIDE SEQUENCE [LARGE SCALE GENOMIC DNA]</scope>
    <source>
        <strain evidence="6 7">IMCC35002</strain>
    </source>
</reference>
<dbReference type="InterPro" id="IPR002698">
    <property type="entry name" value="FTHF_cligase"/>
</dbReference>
<sequence>MDFRQQLRNQLRQSRRALTVSDQQQASVGIAALLNQHLGDSPIKGYVGLYLANDGEPNLRSWAHWLWQQQIPTALPVMHPFSRNHMLFQHFDQRTELSHNRFKIQEPCLNKCAMVLPSQLELILTPLVGFDGKGNRLGMGGGFYDRYLAHCPQAIKIGVAHDCQQVDAIPVEPWDIGLNYIVTPTQWLEIVA</sequence>
<protein>
    <recommendedName>
        <fullName evidence="5">5-formyltetrahydrofolate cyclo-ligase</fullName>
        <ecNumber evidence="5">6.3.3.2</ecNumber>
    </recommendedName>
</protein>
<dbReference type="AlphaFoldDB" id="A0A4U1BJJ6"/>
<evidence type="ECO:0000256" key="4">
    <source>
        <dbReference type="PIRSR" id="PIRSR006806-1"/>
    </source>
</evidence>
<feature type="binding site" evidence="4">
    <location>
        <position position="51"/>
    </location>
    <ligand>
        <name>substrate</name>
    </ligand>
</feature>
<evidence type="ECO:0000256" key="3">
    <source>
        <dbReference type="ARBA" id="ARBA00022840"/>
    </source>
</evidence>
<evidence type="ECO:0000256" key="2">
    <source>
        <dbReference type="ARBA" id="ARBA00022741"/>
    </source>
</evidence>
<dbReference type="GO" id="GO:0035999">
    <property type="term" value="P:tetrahydrofolate interconversion"/>
    <property type="evidence" value="ECO:0007669"/>
    <property type="project" value="TreeGrafter"/>
</dbReference>
<organism evidence="6 7">
    <name type="scientific">Ferrimonas aestuarii</name>
    <dbReference type="NCBI Taxonomy" id="2569539"/>
    <lineage>
        <taxon>Bacteria</taxon>
        <taxon>Pseudomonadati</taxon>
        <taxon>Pseudomonadota</taxon>
        <taxon>Gammaproteobacteria</taxon>
        <taxon>Alteromonadales</taxon>
        <taxon>Ferrimonadaceae</taxon>
        <taxon>Ferrimonas</taxon>
    </lineage>
</organism>
<comment type="caution">
    <text evidence="6">The sequence shown here is derived from an EMBL/GenBank/DDBJ whole genome shotgun (WGS) entry which is preliminary data.</text>
</comment>
<evidence type="ECO:0000313" key="6">
    <source>
        <dbReference type="EMBL" id="TKB50721.1"/>
    </source>
</evidence>
<dbReference type="GO" id="GO:0046872">
    <property type="term" value="F:metal ion binding"/>
    <property type="evidence" value="ECO:0007669"/>
    <property type="project" value="UniProtKB-KW"/>
</dbReference>
<dbReference type="Pfam" id="PF01812">
    <property type="entry name" value="5-FTHF_cyc-lig"/>
    <property type="match status" value="1"/>
</dbReference>